<organism evidence="2 3">
    <name type="scientific">Rhodococcus koreensis</name>
    <dbReference type="NCBI Taxonomy" id="99653"/>
    <lineage>
        <taxon>Bacteria</taxon>
        <taxon>Bacillati</taxon>
        <taxon>Actinomycetota</taxon>
        <taxon>Actinomycetes</taxon>
        <taxon>Mycobacteriales</taxon>
        <taxon>Nocardiaceae</taxon>
        <taxon>Rhodococcus</taxon>
    </lineage>
</organism>
<dbReference type="AlphaFoldDB" id="A0A1H4LG64"/>
<feature type="region of interest" description="Disordered" evidence="1">
    <location>
        <begin position="1"/>
        <end position="115"/>
    </location>
</feature>
<keyword evidence="3" id="KW-1185">Reference proteome</keyword>
<evidence type="ECO:0000313" key="3">
    <source>
        <dbReference type="Proteomes" id="UP000183561"/>
    </source>
</evidence>
<gene>
    <name evidence="2" type="ORF">SAMN04490239_1262</name>
</gene>
<proteinExistence type="predicted"/>
<evidence type="ECO:0008006" key="4">
    <source>
        <dbReference type="Google" id="ProtNLM"/>
    </source>
</evidence>
<sequence>MSRFRAERVSAMNDPLHTVPEADRLEQDLSADPALGAAGPADWEADATWDAPEADRFEQTQPVSSAEDPWRAGGLETEWDVPEADRLEQATTVAFDDEDRDEPAGGAVGYEVVEE</sequence>
<protein>
    <recommendedName>
        <fullName evidence="4">DUF5709 domain-containing protein</fullName>
    </recommendedName>
</protein>
<dbReference type="EMBL" id="FNSV01000005">
    <property type="protein sequence ID" value="SEB69508.1"/>
    <property type="molecule type" value="Genomic_DNA"/>
</dbReference>
<evidence type="ECO:0000313" key="2">
    <source>
        <dbReference type="EMBL" id="SEB69508.1"/>
    </source>
</evidence>
<reference evidence="3" key="1">
    <citation type="submission" date="2016-10" db="EMBL/GenBank/DDBJ databases">
        <authorList>
            <person name="Varghese N."/>
            <person name="Submissions S."/>
        </authorList>
    </citation>
    <scope>NUCLEOTIDE SEQUENCE [LARGE SCALE GENOMIC DNA]</scope>
    <source>
        <strain evidence="3">DSM 44498</strain>
    </source>
</reference>
<accession>A0A1H4LG64</accession>
<dbReference type="Proteomes" id="UP000183561">
    <property type="component" value="Unassembled WGS sequence"/>
</dbReference>
<feature type="compositionally biased region" description="Low complexity" evidence="1">
    <location>
        <begin position="28"/>
        <end position="41"/>
    </location>
</feature>
<name>A0A1H4LG64_9NOCA</name>
<evidence type="ECO:0000256" key="1">
    <source>
        <dbReference type="SAM" id="MobiDB-lite"/>
    </source>
</evidence>